<dbReference type="RefSeq" id="WP_207673664.1">
    <property type="nucleotide sequence ID" value="NZ_JAFREM010000018.1"/>
</dbReference>
<comment type="caution">
    <text evidence="2">The sequence shown here is derived from an EMBL/GenBank/DDBJ whole genome shotgun (WGS) entry which is preliminary data.</text>
</comment>
<dbReference type="Proteomes" id="UP000664601">
    <property type="component" value="Unassembled WGS sequence"/>
</dbReference>
<proteinExistence type="predicted"/>
<keyword evidence="3" id="KW-1185">Reference proteome</keyword>
<feature type="compositionally biased region" description="Basic and acidic residues" evidence="1">
    <location>
        <begin position="1"/>
        <end position="11"/>
    </location>
</feature>
<dbReference type="EMBL" id="JAFREM010000018">
    <property type="protein sequence ID" value="MBO1306733.1"/>
    <property type="molecule type" value="Genomic_DNA"/>
</dbReference>
<evidence type="ECO:0000313" key="3">
    <source>
        <dbReference type="Proteomes" id="UP000664601"/>
    </source>
</evidence>
<reference evidence="2 3" key="1">
    <citation type="submission" date="2021-03" db="EMBL/GenBank/DDBJ databases">
        <title>Enterococcal diversity collection.</title>
        <authorList>
            <person name="Gilmore M.S."/>
            <person name="Schwartzman J."/>
            <person name="Van Tyne D."/>
            <person name="Martin M."/>
            <person name="Earl A.M."/>
            <person name="Manson A.L."/>
            <person name="Straub T."/>
            <person name="Salamzade R."/>
            <person name="Saavedra J."/>
            <person name="Lebreton F."/>
            <person name="Prichula J."/>
            <person name="Schaufler K."/>
            <person name="Gaca A."/>
            <person name="Sgardioli B."/>
            <person name="Wagenaar J."/>
            <person name="Strong T."/>
        </authorList>
    </citation>
    <scope>NUCLEOTIDE SEQUENCE [LARGE SCALE GENOMIC DNA]</scope>
    <source>
        <strain evidence="2 3">669A</strain>
    </source>
</reference>
<name>A0ABS3LAS0_9ENTE</name>
<organism evidence="2 3">
    <name type="scientific">Candidatus Enterococcus moelleringii</name>
    <dbReference type="NCBI Taxonomy" id="2815325"/>
    <lineage>
        <taxon>Bacteria</taxon>
        <taxon>Bacillati</taxon>
        <taxon>Bacillota</taxon>
        <taxon>Bacilli</taxon>
        <taxon>Lactobacillales</taxon>
        <taxon>Enterococcaceae</taxon>
        <taxon>Enterococcus</taxon>
    </lineage>
</organism>
<feature type="compositionally biased region" description="Acidic residues" evidence="1">
    <location>
        <begin position="38"/>
        <end position="52"/>
    </location>
</feature>
<evidence type="ECO:0000313" key="2">
    <source>
        <dbReference type="EMBL" id="MBO1306733.1"/>
    </source>
</evidence>
<feature type="region of interest" description="Disordered" evidence="1">
    <location>
        <begin position="1"/>
        <end position="52"/>
    </location>
</feature>
<protein>
    <submittedName>
        <fullName evidence="2">Uncharacterized protein</fullName>
    </submittedName>
</protein>
<accession>A0ABS3LAS0</accession>
<sequence length="68" mass="7725">MSDKEFDKEAVDMSGVSEEEAEAVEKAFKNKNTQYDQFSEDAVDDSGMTEEQTEAFAEAYEESKKEKL</sequence>
<evidence type="ECO:0000256" key="1">
    <source>
        <dbReference type="SAM" id="MobiDB-lite"/>
    </source>
</evidence>
<gene>
    <name evidence="2" type="ORF">JZO70_11205</name>
</gene>